<dbReference type="RefSeq" id="WP_145198322.1">
    <property type="nucleotide sequence ID" value="NZ_CP036267.1"/>
</dbReference>
<dbReference type="AlphaFoldDB" id="A0A517QME2"/>
<gene>
    <name evidence="2" type="ORF">Mal48_20400</name>
</gene>
<protein>
    <submittedName>
        <fullName evidence="2">Uncharacterized protein</fullName>
    </submittedName>
</protein>
<organism evidence="2 3">
    <name type="scientific">Thalassoglobus polymorphus</name>
    <dbReference type="NCBI Taxonomy" id="2527994"/>
    <lineage>
        <taxon>Bacteria</taxon>
        <taxon>Pseudomonadati</taxon>
        <taxon>Planctomycetota</taxon>
        <taxon>Planctomycetia</taxon>
        <taxon>Planctomycetales</taxon>
        <taxon>Planctomycetaceae</taxon>
        <taxon>Thalassoglobus</taxon>
    </lineage>
</organism>
<evidence type="ECO:0000313" key="3">
    <source>
        <dbReference type="Proteomes" id="UP000315724"/>
    </source>
</evidence>
<keyword evidence="3" id="KW-1185">Reference proteome</keyword>
<dbReference type="Proteomes" id="UP000315724">
    <property type="component" value="Chromosome"/>
</dbReference>
<feature type="chain" id="PRO_5021732324" evidence="1">
    <location>
        <begin position="25"/>
        <end position="273"/>
    </location>
</feature>
<evidence type="ECO:0000256" key="1">
    <source>
        <dbReference type="SAM" id="SignalP"/>
    </source>
</evidence>
<accession>A0A517QME2</accession>
<feature type="signal peptide" evidence="1">
    <location>
        <begin position="1"/>
        <end position="24"/>
    </location>
</feature>
<sequence precursor="true">MKRSILTMGILALTLLGSVAESHAQGLIWSLPEDGTLVRYKGIYKQLVRRPDTTEGDLTLTWDRILEIRSVGKEEAEYAGETVPCRWIEIKVETGKSPEGVLDAGPGGIRMYKLLVPESEVRGTIQEPVKAGRSVFASHIAIVRGYRKIGDEPTKELEANLFQLYPIISLLRHYTTLKEGEKGQTSVLAGDFATTTYTGTFAMETNVYRSTSTGEFTRSAEMPFGVVSWTAKTVTEEKGSTDPRTAFTETSVIEESMQAIAIEQNAESEFLVN</sequence>
<dbReference type="EMBL" id="CP036267">
    <property type="protein sequence ID" value="QDT32793.1"/>
    <property type="molecule type" value="Genomic_DNA"/>
</dbReference>
<keyword evidence="1" id="KW-0732">Signal</keyword>
<dbReference type="KEGG" id="tpol:Mal48_20400"/>
<evidence type="ECO:0000313" key="2">
    <source>
        <dbReference type="EMBL" id="QDT32793.1"/>
    </source>
</evidence>
<reference evidence="2 3" key="1">
    <citation type="submission" date="2019-02" db="EMBL/GenBank/DDBJ databases">
        <title>Deep-cultivation of Planctomycetes and their phenomic and genomic characterization uncovers novel biology.</title>
        <authorList>
            <person name="Wiegand S."/>
            <person name="Jogler M."/>
            <person name="Boedeker C."/>
            <person name="Pinto D."/>
            <person name="Vollmers J."/>
            <person name="Rivas-Marin E."/>
            <person name="Kohn T."/>
            <person name="Peeters S.H."/>
            <person name="Heuer A."/>
            <person name="Rast P."/>
            <person name="Oberbeckmann S."/>
            <person name="Bunk B."/>
            <person name="Jeske O."/>
            <person name="Meyerdierks A."/>
            <person name="Storesund J.E."/>
            <person name="Kallscheuer N."/>
            <person name="Luecker S."/>
            <person name="Lage O.M."/>
            <person name="Pohl T."/>
            <person name="Merkel B.J."/>
            <person name="Hornburger P."/>
            <person name="Mueller R.-W."/>
            <person name="Bruemmer F."/>
            <person name="Labrenz M."/>
            <person name="Spormann A.M."/>
            <person name="Op den Camp H."/>
            <person name="Overmann J."/>
            <person name="Amann R."/>
            <person name="Jetten M.S.M."/>
            <person name="Mascher T."/>
            <person name="Medema M.H."/>
            <person name="Devos D.P."/>
            <person name="Kaster A.-K."/>
            <person name="Ovreas L."/>
            <person name="Rohde M."/>
            <person name="Galperin M.Y."/>
            <person name="Jogler C."/>
        </authorList>
    </citation>
    <scope>NUCLEOTIDE SEQUENCE [LARGE SCALE GENOMIC DNA]</scope>
    <source>
        <strain evidence="2 3">Mal48</strain>
    </source>
</reference>
<dbReference type="OrthoDB" id="210579at2"/>
<proteinExistence type="predicted"/>
<name>A0A517QME2_9PLAN</name>